<dbReference type="PROSITE" id="PS51737">
    <property type="entry name" value="RECOMBINASE_DNA_BIND"/>
    <property type="match status" value="1"/>
</dbReference>
<accession>A0ABT1ZIB1</accession>
<reference evidence="5 6" key="1">
    <citation type="submission" date="2022-08" db="EMBL/GenBank/DDBJ databases">
        <authorList>
            <person name="Li F."/>
        </authorList>
    </citation>
    <scope>NUCLEOTIDE SEQUENCE [LARGE SCALE GENOMIC DNA]</scope>
    <source>
        <strain evidence="5 6">10F1B-8-1</strain>
    </source>
</reference>
<dbReference type="Gene3D" id="3.30.230.10">
    <property type="match status" value="1"/>
</dbReference>
<dbReference type="PANTHER" id="PTHR30461:SF2">
    <property type="entry name" value="SERINE RECOMBINASE PINE-RELATED"/>
    <property type="match status" value="1"/>
</dbReference>
<dbReference type="InterPro" id="IPR006119">
    <property type="entry name" value="Resolv_N"/>
</dbReference>
<dbReference type="InterPro" id="IPR027417">
    <property type="entry name" value="P-loop_NTPase"/>
</dbReference>
<dbReference type="Pfam" id="PF13408">
    <property type="entry name" value="Zn_ribbon_recom"/>
    <property type="match status" value="1"/>
</dbReference>
<keyword evidence="5" id="KW-0067">ATP-binding</keyword>
<dbReference type="Pfam" id="PF13541">
    <property type="entry name" value="ChlI"/>
    <property type="match status" value="1"/>
</dbReference>
<dbReference type="EMBL" id="JANTHX010000008">
    <property type="protein sequence ID" value="MCS0500454.1"/>
    <property type="molecule type" value="Genomic_DNA"/>
</dbReference>
<dbReference type="InterPro" id="IPR025827">
    <property type="entry name" value="Zn_ribbon_recom_dom"/>
</dbReference>
<dbReference type="InterPro" id="IPR036162">
    <property type="entry name" value="Resolvase-like_N_sf"/>
</dbReference>
<dbReference type="Gene3D" id="3.40.50.1390">
    <property type="entry name" value="Resolvase, N-terminal catalytic domain"/>
    <property type="match status" value="1"/>
</dbReference>
<sequence length="825" mass="87454">MGVGRAHAVALLGLDGAPVEIEADTASGLPAFVLVGLPDAALGEAKARVRSAIGNSGFSFPGGRVTVNLSPASLPKTGSAFDLGIALAVLAAEGWVAPESVAGVVHLGELGLDGRLRPSRGILPMVLAAERAGFDTVLVPVGNADEAALVPGMRVVPVASLRAAAIWHGAELEPVEVEPLLPVQGAAVPDDAGDLAEVIGNRDAVEAVQVAAAGGHHMFLLGPPGAGKTMIATRLPGILPDLDERAAIEVSSIRSLAGVPVGRSLATRPPLEAPHHSASPAAIVGGGSGVIRPGAAARAAHGILFLDESRDTRTRHNRRMEKRAVLYCRVSRSTDESVSTSRQERELRELAAAEGWPVVAVYTDEGVTGTRDRENADAALDAVARGDADALLVWEMSRWSRMGLGAVARLVGVLRDRPGSLFVAKKEGLRSDQPAFGIMAAVVAEVAAMEAEGTRDRILSMRRHVLSATDPAEMRWLGGAVPFGYRPAGRPGGGKTLVPDDSEAQYAREGARRLAAGARITDVTRWLDAEGVATPQSAARRARQAGEAHEGLDRGRWRVTTVRKLFQSPTLIGRTTRRERAGTRADGSPVWEYRAVADEHGMPITRWEPLLDPGTFAAVQERFRTRGPNEGRRAASWLSGLLYCGLCGSVMYAARRDGGRADAFRCANKAFPNAQCPGVSISRPAAEAHMEATILRMVGHLAEYRVSETAEGPDQGELDGVAQAIADVQGALAQDGADYAELLPRLDALKGRRRALLDAPRRTRRTRTPTGRTLAEAWRADDAQARRHLVEDMLDSVTVAKAARGARDAAERMDPLWIEHPVEDD</sequence>
<comment type="caution">
    <text evidence="5">The sequence shown here is derived from an EMBL/GenBank/DDBJ whole genome shotgun (WGS) entry which is preliminary data.</text>
</comment>
<dbReference type="PANTHER" id="PTHR30461">
    <property type="entry name" value="DNA-INVERTASE FROM LAMBDOID PROPHAGE"/>
    <property type="match status" value="1"/>
</dbReference>
<dbReference type="InterPro" id="IPR038109">
    <property type="entry name" value="DNA_bind_recomb_sf"/>
</dbReference>
<keyword evidence="6" id="KW-1185">Reference proteome</keyword>
<dbReference type="SMART" id="SM00857">
    <property type="entry name" value="Resolvase"/>
    <property type="match status" value="1"/>
</dbReference>
<dbReference type="InterPro" id="IPR020568">
    <property type="entry name" value="Ribosomal_Su5_D2-typ_SF"/>
</dbReference>
<organism evidence="5 6">
    <name type="scientific">Protaetiibacter mangrovi</name>
    <dbReference type="NCBI Taxonomy" id="2970926"/>
    <lineage>
        <taxon>Bacteria</taxon>
        <taxon>Bacillati</taxon>
        <taxon>Actinomycetota</taxon>
        <taxon>Actinomycetes</taxon>
        <taxon>Micrococcales</taxon>
        <taxon>Microbacteriaceae</taxon>
        <taxon>Protaetiibacter</taxon>
    </lineage>
</organism>
<evidence type="ECO:0000259" key="3">
    <source>
        <dbReference type="PROSITE" id="PS51736"/>
    </source>
</evidence>
<dbReference type="InterPro" id="IPR050639">
    <property type="entry name" value="SSR_resolvase"/>
</dbReference>
<dbReference type="CDD" id="cd00338">
    <property type="entry name" value="Ser_Recombinase"/>
    <property type="match status" value="1"/>
</dbReference>
<name>A0ABT1ZIB1_9MICO</name>
<gene>
    <name evidence="5" type="ORF">NUH29_12935</name>
</gene>
<dbReference type="InterPro" id="IPR014721">
    <property type="entry name" value="Ribsml_uS5_D2-typ_fold_subgr"/>
</dbReference>
<dbReference type="InterPro" id="IPR000523">
    <property type="entry name" value="Mg_chelatse_chII-like_cat_dom"/>
</dbReference>
<dbReference type="RefSeq" id="WP_258799621.1">
    <property type="nucleotide sequence ID" value="NZ_JANTHX010000008.1"/>
</dbReference>
<feature type="domain" description="Recombinase" evidence="4">
    <location>
        <begin position="482"/>
        <end position="629"/>
    </location>
</feature>
<keyword evidence="1" id="KW-0238">DNA-binding</keyword>
<dbReference type="PROSITE" id="PS51736">
    <property type="entry name" value="RECOMBINASES_3"/>
    <property type="match status" value="1"/>
</dbReference>
<dbReference type="SUPFAM" id="SSF52540">
    <property type="entry name" value="P-loop containing nucleoside triphosphate hydrolases"/>
    <property type="match status" value="1"/>
</dbReference>
<protein>
    <submittedName>
        <fullName evidence="5">ATP-binding protein</fullName>
    </submittedName>
</protein>
<evidence type="ECO:0000256" key="2">
    <source>
        <dbReference type="ARBA" id="ARBA00023172"/>
    </source>
</evidence>
<keyword evidence="2" id="KW-0233">DNA recombination</keyword>
<dbReference type="InterPro" id="IPR011109">
    <property type="entry name" value="DNA_bind_recombinase_dom"/>
</dbReference>
<dbReference type="Proteomes" id="UP001205337">
    <property type="component" value="Unassembled WGS sequence"/>
</dbReference>
<proteinExistence type="predicted"/>
<dbReference type="GO" id="GO:0005524">
    <property type="term" value="F:ATP binding"/>
    <property type="evidence" value="ECO:0007669"/>
    <property type="project" value="UniProtKB-KW"/>
</dbReference>
<evidence type="ECO:0000259" key="4">
    <source>
        <dbReference type="PROSITE" id="PS51737"/>
    </source>
</evidence>
<evidence type="ECO:0000313" key="6">
    <source>
        <dbReference type="Proteomes" id="UP001205337"/>
    </source>
</evidence>
<dbReference type="SUPFAM" id="SSF53041">
    <property type="entry name" value="Resolvase-like"/>
    <property type="match status" value="1"/>
</dbReference>
<keyword evidence="5" id="KW-0547">Nucleotide-binding</keyword>
<dbReference type="Pfam" id="PF00239">
    <property type="entry name" value="Resolvase"/>
    <property type="match status" value="1"/>
</dbReference>
<dbReference type="Pfam" id="PF01078">
    <property type="entry name" value="Mg_chelatase"/>
    <property type="match status" value="1"/>
</dbReference>
<evidence type="ECO:0000256" key="1">
    <source>
        <dbReference type="ARBA" id="ARBA00023125"/>
    </source>
</evidence>
<feature type="domain" description="Resolvase/invertase-type recombinase catalytic" evidence="3">
    <location>
        <begin position="323"/>
        <end position="469"/>
    </location>
</feature>
<evidence type="ECO:0000313" key="5">
    <source>
        <dbReference type="EMBL" id="MCS0500454.1"/>
    </source>
</evidence>
<dbReference type="Gene3D" id="3.40.50.300">
    <property type="entry name" value="P-loop containing nucleotide triphosphate hydrolases"/>
    <property type="match status" value="1"/>
</dbReference>
<dbReference type="Gene3D" id="3.90.1750.20">
    <property type="entry name" value="Putative Large Serine Recombinase, Chain B, Domain 2"/>
    <property type="match status" value="1"/>
</dbReference>
<dbReference type="Pfam" id="PF07508">
    <property type="entry name" value="Recombinase"/>
    <property type="match status" value="1"/>
</dbReference>
<dbReference type="SUPFAM" id="SSF54211">
    <property type="entry name" value="Ribosomal protein S5 domain 2-like"/>
    <property type="match status" value="1"/>
</dbReference>